<dbReference type="NCBIfam" id="TIGR02515">
    <property type="entry name" value="IV_pilus_PilQ"/>
    <property type="match status" value="1"/>
</dbReference>
<sequence>MKLTFFSLKCGLFFALFFSFAFAQENPPQEKTTPDNETKINKIFSVRLKQAPLVATLQQLALAQNLDLIINDELEGTLSLQLKNTDMDQLLRAVAKIKRLDLWQENGIYYLNKFAEDNPAKFAMPMELPAASVDAAFSAADSTPKLISESIKLYYAKASEVMKSLTAGSGSLLSPEGSIAFDDRSNLLLIQDDKNSLRRIKRLIAEMDKPIEQIAIEARIVTISDENLKELGVRWGMFNPTAESHKVSGSLAANGFNNIADQLNVNFAATNTPAGSVALQIAKINGRLLDLELTALERENNVEIIASPRLLTTNKKSASIKQGTEIPYIVNNNKNDTQSVEFREAVLGLEVTPHISKDNTILLDLIVSQNSPGSRVSYGQNEVVSIDKQEINTQVFARDGETIVLGGVFHDTISKGVDKVPLLGDIPVVKKLFSKESERHQKRELVIFVTPHILKQGKMTAPPKTAETAKKTAAK</sequence>
<dbReference type="InterPro" id="IPR004845">
    <property type="entry name" value="T2SS_GspD_CS"/>
</dbReference>
<dbReference type="InterPro" id="IPR038591">
    <property type="entry name" value="NolW-like_sf"/>
</dbReference>
<keyword evidence="5" id="KW-0472">Membrane</keyword>
<proteinExistence type="inferred from homology"/>
<dbReference type="InterPro" id="IPR005644">
    <property type="entry name" value="NolW-like"/>
</dbReference>
<accession>A0A2M8RVP3</accession>
<dbReference type="InterPro" id="IPR051808">
    <property type="entry name" value="Type_IV_pilus_biogenesis"/>
</dbReference>
<evidence type="ECO:0000256" key="7">
    <source>
        <dbReference type="RuleBase" id="RU004004"/>
    </source>
</evidence>
<evidence type="ECO:0000313" key="12">
    <source>
        <dbReference type="Proteomes" id="UP000230282"/>
    </source>
</evidence>
<name>A0A2M8RVP3_9PAST</name>
<dbReference type="Pfam" id="PF03958">
    <property type="entry name" value="Secretin_N"/>
    <property type="match status" value="1"/>
</dbReference>
<evidence type="ECO:0000256" key="3">
    <source>
        <dbReference type="ARBA" id="ARBA00022448"/>
    </source>
</evidence>
<dbReference type="InterPro" id="IPR013355">
    <property type="entry name" value="Pilus_4_PilQ"/>
</dbReference>
<comment type="caution">
    <text evidence="11">The sequence shown here is derived from an EMBL/GenBank/DDBJ whole genome shotgun (WGS) entry which is preliminary data.</text>
</comment>
<feature type="domain" description="NolW-like" evidence="10">
    <location>
        <begin position="149"/>
        <end position="213"/>
    </location>
</feature>
<dbReference type="Gene3D" id="3.30.1370.130">
    <property type="match status" value="1"/>
</dbReference>
<feature type="chain" id="PRO_5014792727" evidence="8">
    <location>
        <begin position="24"/>
        <end position="475"/>
    </location>
</feature>
<dbReference type="GO" id="GO:0009306">
    <property type="term" value="P:protein secretion"/>
    <property type="evidence" value="ECO:0007669"/>
    <property type="project" value="InterPro"/>
</dbReference>
<evidence type="ECO:0000256" key="6">
    <source>
        <dbReference type="ARBA" id="ARBA00023237"/>
    </source>
</evidence>
<dbReference type="EMBL" id="PHGZ01000013">
    <property type="protein sequence ID" value="PJG82958.1"/>
    <property type="molecule type" value="Genomic_DNA"/>
</dbReference>
<dbReference type="OrthoDB" id="9775455at2"/>
<evidence type="ECO:0000256" key="8">
    <source>
        <dbReference type="SAM" id="SignalP"/>
    </source>
</evidence>
<dbReference type="Gene3D" id="3.30.1370.120">
    <property type="match status" value="1"/>
</dbReference>
<keyword evidence="6" id="KW-0998">Cell outer membrane</keyword>
<dbReference type="InterPro" id="IPR004846">
    <property type="entry name" value="T2SS/T3SS_dom"/>
</dbReference>
<dbReference type="GO" id="GO:0009279">
    <property type="term" value="C:cell outer membrane"/>
    <property type="evidence" value="ECO:0007669"/>
    <property type="project" value="UniProtKB-SubCell"/>
</dbReference>
<dbReference type="Proteomes" id="UP000230282">
    <property type="component" value="Unassembled WGS sequence"/>
</dbReference>
<dbReference type="Pfam" id="PF00263">
    <property type="entry name" value="Secretin"/>
    <property type="match status" value="1"/>
</dbReference>
<organism evidence="11 12">
    <name type="scientific">Caviibacterium pharyngocola</name>
    <dbReference type="NCBI Taxonomy" id="28159"/>
    <lineage>
        <taxon>Bacteria</taxon>
        <taxon>Pseudomonadati</taxon>
        <taxon>Pseudomonadota</taxon>
        <taxon>Gammaproteobacteria</taxon>
        <taxon>Pasteurellales</taxon>
        <taxon>Pasteurellaceae</taxon>
        <taxon>Caviibacterium</taxon>
    </lineage>
</organism>
<dbReference type="PROSITE" id="PS00875">
    <property type="entry name" value="T2SP_D"/>
    <property type="match status" value="1"/>
</dbReference>
<gene>
    <name evidence="11" type="ORF">CVP04_06240</name>
</gene>
<dbReference type="PRINTS" id="PR01032">
    <property type="entry name" value="PHAGEIV"/>
</dbReference>
<evidence type="ECO:0000259" key="9">
    <source>
        <dbReference type="Pfam" id="PF00263"/>
    </source>
</evidence>
<evidence type="ECO:0000256" key="2">
    <source>
        <dbReference type="ARBA" id="ARBA00006304"/>
    </source>
</evidence>
<evidence type="ECO:0000256" key="4">
    <source>
        <dbReference type="ARBA" id="ARBA00022729"/>
    </source>
</evidence>
<evidence type="ECO:0000256" key="1">
    <source>
        <dbReference type="ARBA" id="ARBA00004442"/>
    </source>
</evidence>
<feature type="domain" description="Type II/III secretion system secretin-like" evidence="9">
    <location>
        <begin position="295"/>
        <end position="455"/>
    </location>
</feature>
<dbReference type="AlphaFoldDB" id="A0A2M8RVP3"/>
<feature type="signal peptide" evidence="8">
    <location>
        <begin position="1"/>
        <end position="23"/>
    </location>
</feature>
<protein>
    <submittedName>
        <fullName evidence="11">Type IV pilus secretin PilQ</fullName>
    </submittedName>
</protein>
<dbReference type="PRINTS" id="PR00811">
    <property type="entry name" value="BCTERIALGSPD"/>
</dbReference>
<dbReference type="PANTHER" id="PTHR30604">
    <property type="entry name" value="PROTEIN TRANSPORT PROTEIN HOFQ"/>
    <property type="match status" value="1"/>
</dbReference>
<evidence type="ECO:0000313" key="11">
    <source>
        <dbReference type="EMBL" id="PJG82958.1"/>
    </source>
</evidence>
<keyword evidence="12" id="KW-1185">Reference proteome</keyword>
<dbReference type="RefSeq" id="WP_100296649.1">
    <property type="nucleotide sequence ID" value="NZ_PHGZ01000013.1"/>
</dbReference>
<comment type="subcellular location">
    <subcellularLocation>
        <location evidence="1 7">Cell outer membrane</location>
    </subcellularLocation>
</comment>
<keyword evidence="4 8" id="KW-0732">Signal</keyword>
<evidence type="ECO:0000256" key="5">
    <source>
        <dbReference type="ARBA" id="ARBA00023136"/>
    </source>
</evidence>
<comment type="similarity">
    <text evidence="2">Belongs to the bacterial secretin family. PilQ subfamily.</text>
</comment>
<dbReference type="InterPro" id="IPR001775">
    <property type="entry name" value="GspD/PilQ"/>
</dbReference>
<evidence type="ECO:0000259" key="10">
    <source>
        <dbReference type="Pfam" id="PF03958"/>
    </source>
</evidence>
<reference evidence="11 12" key="1">
    <citation type="submission" date="2017-11" db="EMBL/GenBank/DDBJ databases">
        <title>Reclassification of Bisgaard taxon 5 as Caviibacterium pharyngocola gen. nov., sp. nov.</title>
        <authorList>
            <person name="Christensen H."/>
        </authorList>
    </citation>
    <scope>NUCLEOTIDE SEQUENCE [LARGE SCALE GENOMIC DNA]</scope>
    <source>
        <strain evidence="11 12">7_3</strain>
    </source>
</reference>
<dbReference type="PANTHER" id="PTHR30604:SF1">
    <property type="entry name" value="DNA UTILIZATION PROTEIN HOFQ"/>
    <property type="match status" value="1"/>
</dbReference>
<keyword evidence="3 7" id="KW-0813">Transport</keyword>